<feature type="region of interest" description="Disordered" evidence="2">
    <location>
        <begin position="1"/>
        <end position="20"/>
    </location>
</feature>
<feature type="domain" description="Methyltransferase type 11" evidence="3">
    <location>
        <begin position="54"/>
        <end position="145"/>
    </location>
</feature>
<evidence type="ECO:0000313" key="5">
    <source>
        <dbReference type="Proteomes" id="UP000587527"/>
    </source>
</evidence>
<dbReference type="Proteomes" id="UP000587527">
    <property type="component" value="Unassembled WGS sequence"/>
</dbReference>
<evidence type="ECO:0000256" key="1">
    <source>
        <dbReference type="ARBA" id="ARBA00022679"/>
    </source>
</evidence>
<comment type="caution">
    <text evidence="4">The sequence shown here is derived from an EMBL/GenBank/DDBJ whole genome shotgun (WGS) entry which is preliminary data.</text>
</comment>
<reference evidence="4 5" key="1">
    <citation type="submission" date="2020-08" db="EMBL/GenBank/DDBJ databases">
        <title>Sequencing the genomes of 1000 actinobacteria strains.</title>
        <authorList>
            <person name="Klenk H.-P."/>
        </authorList>
    </citation>
    <scope>NUCLEOTIDE SEQUENCE [LARGE SCALE GENOMIC DNA]</scope>
    <source>
        <strain evidence="4 5">DSM 45362</strain>
    </source>
</reference>
<dbReference type="Gene3D" id="3.40.50.150">
    <property type="entry name" value="Vaccinia Virus protein VP39"/>
    <property type="match status" value="1"/>
</dbReference>
<dbReference type="GO" id="GO:0008757">
    <property type="term" value="F:S-adenosylmethionine-dependent methyltransferase activity"/>
    <property type="evidence" value="ECO:0007669"/>
    <property type="project" value="InterPro"/>
</dbReference>
<dbReference type="InterPro" id="IPR029063">
    <property type="entry name" value="SAM-dependent_MTases_sf"/>
</dbReference>
<name>A0A841BKD4_9ACTN</name>
<dbReference type="EMBL" id="JACHMN010000002">
    <property type="protein sequence ID" value="MBB5868734.1"/>
    <property type="molecule type" value="Genomic_DNA"/>
</dbReference>
<evidence type="ECO:0000256" key="2">
    <source>
        <dbReference type="SAM" id="MobiDB-lite"/>
    </source>
</evidence>
<dbReference type="AlphaFoldDB" id="A0A841BKD4"/>
<dbReference type="GO" id="GO:0032259">
    <property type="term" value="P:methylation"/>
    <property type="evidence" value="ECO:0007669"/>
    <property type="project" value="UniProtKB-KW"/>
</dbReference>
<proteinExistence type="predicted"/>
<evidence type="ECO:0000313" key="4">
    <source>
        <dbReference type="EMBL" id="MBB5868734.1"/>
    </source>
</evidence>
<dbReference type="RefSeq" id="WP_184834887.1">
    <property type="nucleotide sequence ID" value="NZ_JACHMN010000002.1"/>
</dbReference>
<sequence>MRSKPVPTDRYSGSPLSHAHPSEATRLRSLELMLDPLTVTALEGLRPRPDWRCLEIGGGGGSIARWLANRCPAGSVLATDVDVTLLDTGGAPNITTQVLDLLTDPLPEAAFDLIHGRAVLVHLGDRDAIIARLARALVPGGWLVVDDPCVFGLENCPYPAMRRLVQAFDDCTAQVMGSDIRSPRRLPLAFAAAGLVELGLIHTPLLVGGGGSTMEVALVSTLERIRPMMLAHGTITEREYAEGMALFADPSFLDTSFAHLAVWGRAPSR</sequence>
<gene>
    <name evidence="4" type="ORF">F4553_002113</name>
</gene>
<keyword evidence="4" id="KW-0489">Methyltransferase</keyword>
<accession>A0A841BKD4</accession>
<keyword evidence="1 4" id="KW-0808">Transferase</keyword>
<organism evidence="4 5">
    <name type="scientific">Allocatelliglobosispora scoriae</name>
    <dbReference type="NCBI Taxonomy" id="643052"/>
    <lineage>
        <taxon>Bacteria</taxon>
        <taxon>Bacillati</taxon>
        <taxon>Actinomycetota</taxon>
        <taxon>Actinomycetes</taxon>
        <taxon>Micromonosporales</taxon>
        <taxon>Micromonosporaceae</taxon>
        <taxon>Allocatelliglobosispora</taxon>
    </lineage>
</organism>
<keyword evidence="5" id="KW-1185">Reference proteome</keyword>
<evidence type="ECO:0000259" key="3">
    <source>
        <dbReference type="Pfam" id="PF08241"/>
    </source>
</evidence>
<dbReference type="SUPFAM" id="SSF53335">
    <property type="entry name" value="S-adenosyl-L-methionine-dependent methyltransferases"/>
    <property type="match status" value="1"/>
</dbReference>
<dbReference type="PANTHER" id="PTHR43861:SF3">
    <property type="entry name" value="PUTATIVE (AFU_ORTHOLOGUE AFUA_2G14390)-RELATED"/>
    <property type="match status" value="1"/>
</dbReference>
<dbReference type="InterPro" id="IPR013216">
    <property type="entry name" value="Methyltransf_11"/>
</dbReference>
<protein>
    <submittedName>
        <fullName evidence="4">SAM-dependent methyltransferase</fullName>
    </submittedName>
</protein>
<dbReference type="CDD" id="cd02440">
    <property type="entry name" value="AdoMet_MTases"/>
    <property type="match status" value="1"/>
</dbReference>
<dbReference type="PANTHER" id="PTHR43861">
    <property type="entry name" value="TRANS-ACONITATE 2-METHYLTRANSFERASE-RELATED"/>
    <property type="match status" value="1"/>
</dbReference>
<dbReference type="Pfam" id="PF08241">
    <property type="entry name" value="Methyltransf_11"/>
    <property type="match status" value="1"/>
</dbReference>